<keyword evidence="6" id="KW-1185">Reference proteome</keyword>
<dbReference type="Gene3D" id="3.40.190.290">
    <property type="match status" value="1"/>
</dbReference>
<keyword evidence="4" id="KW-0804">Transcription</keyword>
<dbReference type="GO" id="GO:0003700">
    <property type="term" value="F:DNA-binding transcription factor activity"/>
    <property type="evidence" value="ECO:0007669"/>
    <property type="project" value="InterPro"/>
</dbReference>
<accession>A0A2S0L608</accession>
<sequence>MTLNQLLYIITIADEGSLNKAAEKLYMTQPSLTSSLREVESELGVTIFRRTGRGVTVTNDGAEFLQNARHLYSQYESLMGKYSDEGGLKTKFGVSTQHYSFAIKAFVEMVKKFDMNEYDFAIRETKTQEVIDDVVSLKSELGIIYLSDFNRQAISKVLRQNGLEFVPLIDCNAYAYVWKNHPLANRKSVSFDDLADYPNMTFDQGDNSTLYFAEELFADINHHHMIKVNDRATMLNLMQGLFGYTVCSGIICEELNGDDCNMVPIKDERVDTEGAMQIGYIMKKNSILSKMAELYIKEMKAYLS</sequence>
<evidence type="ECO:0000256" key="4">
    <source>
        <dbReference type="ARBA" id="ARBA00023163"/>
    </source>
</evidence>
<dbReference type="GO" id="GO:0003677">
    <property type="term" value="F:DNA binding"/>
    <property type="evidence" value="ECO:0007669"/>
    <property type="project" value="UniProtKB-KW"/>
</dbReference>
<dbReference type="SUPFAM" id="SSF46785">
    <property type="entry name" value="Winged helix' DNA-binding domain"/>
    <property type="match status" value="1"/>
</dbReference>
<dbReference type="InterPro" id="IPR036388">
    <property type="entry name" value="WH-like_DNA-bd_sf"/>
</dbReference>
<dbReference type="InterPro" id="IPR005119">
    <property type="entry name" value="LysR_subst-bd"/>
</dbReference>
<dbReference type="PANTHER" id="PTHR30346">
    <property type="entry name" value="TRANSCRIPTIONAL DUAL REGULATOR HCAR-RELATED"/>
    <property type="match status" value="1"/>
</dbReference>
<protein>
    <submittedName>
        <fullName evidence="5">LysR family transcriptional regulator</fullName>
    </submittedName>
</protein>
<dbReference type="PRINTS" id="PR00039">
    <property type="entry name" value="HTHLYSR"/>
</dbReference>
<organism evidence="5 6">
    <name type="scientific">Mogibacterium diversum</name>
    <dbReference type="NCBI Taxonomy" id="114527"/>
    <lineage>
        <taxon>Bacteria</taxon>
        <taxon>Bacillati</taxon>
        <taxon>Bacillota</taxon>
        <taxon>Clostridia</taxon>
        <taxon>Peptostreptococcales</taxon>
        <taxon>Anaerovoracaceae</taxon>
        <taxon>Mogibacterium</taxon>
    </lineage>
</organism>
<dbReference type="PROSITE" id="PS50931">
    <property type="entry name" value="HTH_LYSR"/>
    <property type="match status" value="1"/>
</dbReference>
<dbReference type="AlphaFoldDB" id="A0A2S0L608"/>
<dbReference type="PANTHER" id="PTHR30346:SF0">
    <property type="entry name" value="HCA OPERON TRANSCRIPTIONAL ACTIVATOR HCAR"/>
    <property type="match status" value="1"/>
</dbReference>
<dbReference type="Gene3D" id="1.10.10.10">
    <property type="entry name" value="Winged helix-like DNA-binding domain superfamily/Winged helix DNA-binding domain"/>
    <property type="match status" value="1"/>
</dbReference>
<dbReference type="KEGG" id="mdv:C5Q96_07655"/>
<proteinExistence type="inferred from homology"/>
<dbReference type="GeneID" id="78392140"/>
<dbReference type="FunFam" id="1.10.10.10:FF:000001">
    <property type="entry name" value="LysR family transcriptional regulator"/>
    <property type="match status" value="1"/>
</dbReference>
<gene>
    <name evidence="5" type="ORF">C5Q96_07655</name>
</gene>
<dbReference type="InterPro" id="IPR000847">
    <property type="entry name" value="LysR_HTH_N"/>
</dbReference>
<dbReference type="GO" id="GO:0032993">
    <property type="term" value="C:protein-DNA complex"/>
    <property type="evidence" value="ECO:0007669"/>
    <property type="project" value="TreeGrafter"/>
</dbReference>
<evidence type="ECO:0000256" key="2">
    <source>
        <dbReference type="ARBA" id="ARBA00023015"/>
    </source>
</evidence>
<dbReference type="SUPFAM" id="SSF53850">
    <property type="entry name" value="Periplasmic binding protein-like II"/>
    <property type="match status" value="1"/>
</dbReference>
<dbReference type="OrthoDB" id="9803714at2"/>
<evidence type="ECO:0000313" key="6">
    <source>
        <dbReference type="Proteomes" id="UP000237883"/>
    </source>
</evidence>
<comment type="similarity">
    <text evidence="1">Belongs to the LysR transcriptional regulatory family.</text>
</comment>
<dbReference type="CDD" id="cd05466">
    <property type="entry name" value="PBP2_LTTR_substrate"/>
    <property type="match status" value="1"/>
</dbReference>
<evidence type="ECO:0000313" key="5">
    <source>
        <dbReference type="EMBL" id="AVM48735.1"/>
    </source>
</evidence>
<dbReference type="Proteomes" id="UP000237883">
    <property type="component" value="Chromosome"/>
</dbReference>
<evidence type="ECO:0000256" key="3">
    <source>
        <dbReference type="ARBA" id="ARBA00023125"/>
    </source>
</evidence>
<name>A0A2S0L608_9FIRM</name>
<dbReference type="InterPro" id="IPR036390">
    <property type="entry name" value="WH_DNA-bd_sf"/>
</dbReference>
<dbReference type="RefSeq" id="WP_106057789.1">
    <property type="nucleotide sequence ID" value="NZ_CAURSC010000001.1"/>
</dbReference>
<dbReference type="Pfam" id="PF03466">
    <property type="entry name" value="LysR_substrate"/>
    <property type="match status" value="1"/>
</dbReference>
<dbReference type="Pfam" id="PF00126">
    <property type="entry name" value="HTH_1"/>
    <property type="match status" value="1"/>
</dbReference>
<keyword evidence="2" id="KW-0805">Transcription regulation</keyword>
<evidence type="ECO:0000256" key="1">
    <source>
        <dbReference type="ARBA" id="ARBA00009437"/>
    </source>
</evidence>
<keyword evidence="3" id="KW-0238">DNA-binding</keyword>
<dbReference type="EMBL" id="CP027228">
    <property type="protein sequence ID" value="AVM48735.1"/>
    <property type="molecule type" value="Genomic_DNA"/>
</dbReference>
<reference evidence="6" key="1">
    <citation type="submission" date="2018-02" db="EMBL/GenBank/DDBJ databases">
        <authorList>
            <person name="Holder M.E."/>
            <person name="Ajami N.J."/>
            <person name="Petrosino J.F."/>
        </authorList>
    </citation>
    <scope>NUCLEOTIDE SEQUENCE [LARGE SCALE GENOMIC DNA]</scope>
    <source>
        <strain evidence="6">CCUG 47132</strain>
    </source>
</reference>